<dbReference type="PANTHER" id="PTHR28164">
    <property type="entry name" value="PROTEIN STB3"/>
    <property type="match status" value="1"/>
</dbReference>
<dbReference type="GO" id="GO:0005634">
    <property type="term" value="C:nucleus"/>
    <property type="evidence" value="ECO:0007669"/>
    <property type="project" value="TreeGrafter"/>
</dbReference>
<dbReference type="EMBL" id="LAEV01000036">
    <property type="protein sequence ID" value="KKA31183.1"/>
    <property type="molecule type" value="Genomic_DNA"/>
</dbReference>
<proteinExistence type="predicted"/>
<dbReference type="OrthoDB" id="5391991at2759"/>
<dbReference type="GO" id="GO:0000432">
    <property type="term" value="P:positive regulation of transcription from RNA polymerase II promoter by glucose"/>
    <property type="evidence" value="ECO:0007669"/>
    <property type="project" value="TreeGrafter"/>
</dbReference>
<feature type="region of interest" description="Disordered" evidence="1">
    <location>
        <begin position="246"/>
        <end position="274"/>
    </location>
</feature>
<gene>
    <name evidence="2" type="ORF">TD95_004477</name>
</gene>
<dbReference type="GO" id="GO:0043565">
    <property type="term" value="F:sequence-specific DNA binding"/>
    <property type="evidence" value="ECO:0007669"/>
    <property type="project" value="TreeGrafter"/>
</dbReference>
<evidence type="ECO:0000313" key="3">
    <source>
        <dbReference type="Proteomes" id="UP000033483"/>
    </source>
</evidence>
<feature type="compositionally biased region" description="Acidic residues" evidence="1">
    <location>
        <begin position="260"/>
        <end position="274"/>
    </location>
</feature>
<dbReference type="AlphaFoldDB" id="A0A0F4ZMY1"/>
<keyword evidence="3" id="KW-1185">Reference proteome</keyword>
<organism evidence="2 3">
    <name type="scientific">Thielaviopsis punctulata</name>
    <dbReference type="NCBI Taxonomy" id="72032"/>
    <lineage>
        <taxon>Eukaryota</taxon>
        <taxon>Fungi</taxon>
        <taxon>Dikarya</taxon>
        <taxon>Ascomycota</taxon>
        <taxon>Pezizomycotina</taxon>
        <taxon>Sordariomycetes</taxon>
        <taxon>Hypocreomycetidae</taxon>
        <taxon>Microascales</taxon>
        <taxon>Ceratocystidaceae</taxon>
        <taxon>Thielaviopsis</taxon>
    </lineage>
</organism>
<protein>
    <recommendedName>
        <fullName evidence="4">Sin3 binding protein</fullName>
    </recommendedName>
</protein>
<evidence type="ECO:0000313" key="2">
    <source>
        <dbReference type="EMBL" id="KKA31183.1"/>
    </source>
</evidence>
<dbReference type="PANTHER" id="PTHR28164:SF1">
    <property type="entry name" value="PROTEIN STB3"/>
    <property type="match status" value="1"/>
</dbReference>
<evidence type="ECO:0008006" key="4">
    <source>
        <dbReference type="Google" id="ProtNLM"/>
    </source>
</evidence>
<sequence>MAHAGRDIPQASLNRDNFTAVAARNVPVTAATRSHLPSPPSSISPGLQPHGLKAQLLQHQLQQQLSQQHLHQGRYESVDSDLDLHEDCSRSSGSPIDPTSAISPAMLSQNYLPEILLNHGPLAIRHIMGYLTTSVPGFAAVPPTRARRLIVTALEYHGEAGANDTIIFEKVGWGRWSARRRGQPPASDRLPPAPNEHEGSMSMGIPIAGSSHYRRPKNNSSSTGGDSIIFSHDDRDISMMDHEADKMSLDGSGSASCSEAPDDDDEMDDEDDVTDDEDWAAVGAAALRAESYSNSFATRAGFMSSPAFSPASMRAFPSSFAAGMKMARVPQPQIQVQPPAQPQAAHADLQTLAATSNTQEREAVEALLSLGSL</sequence>
<comment type="caution">
    <text evidence="2">The sequence shown here is derived from an EMBL/GenBank/DDBJ whole genome shotgun (WGS) entry which is preliminary data.</text>
</comment>
<evidence type="ECO:0000256" key="1">
    <source>
        <dbReference type="SAM" id="MobiDB-lite"/>
    </source>
</evidence>
<accession>A0A0F4ZMY1</accession>
<feature type="region of interest" description="Disordered" evidence="1">
    <location>
        <begin position="178"/>
        <end position="231"/>
    </location>
</feature>
<name>A0A0F4ZMY1_9PEZI</name>
<reference evidence="2 3" key="1">
    <citation type="submission" date="2015-03" db="EMBL/GenBank/DDBJ databases">
        <authorList>
            <person name="Radwan O."/>
            <person name="Al-Naeli F.A."/>
            <person name="Rendon G.A."/>
            <person name="Fields C."/>
        </authorList>
    </citation>
    <scope>NUCLEOTIDE SEQUENCE [LARGE SCALE GENOMIC DNA]</scope>
    <source>
        <strain evidence="2">CR-DP1</strain>
    </source>
</reference>
<dbReference type="Proteomes" id="UP000033483">
    <property type="component" value="Unassembled WGS sequence"/>
</dbReference>
<dbReference type="InterPro" id="IPR018818">
    <property type="entry name" value="Stb3"/>
</dbReference>
<dbReference type="Pfam" id="PF10330">
    <property type="entry name" value="Stb3"/>
    <property type="match status" value="1"/>
</dbReference>